<evidence type="ECO:0000313" key="2">
    <source>
        <dbReference type="EMBL" id="GBM96497.1"/>
    </source>
</evidence>
<dbReference type="EMBL" id="BGPR01004147">
    <property type="protein sequence ID" value="GBM96497.1"/>
    <property type="molecule type" value="Genomic_DNA"/>
</dbReference>
<comment type="caution">
    <text evidence="2">The sequence shown here is derived from an EMBL/GenBank/DDBJ whole genome shotgun (WGS) entry which is preliminary data.</text>
</comment>
<sequence>MAHTWAEMVFAGDSPGLQGHRWGHFTAAVLKFSISAGSQRRSFFGETGPTSFRGRFLSENGNRSDVKRWMVKGQTPLGTKNVSIFAPEKETATSSKSRDIPKGRRYV</sequence>
<protein>
    <submittedName>
        <fullName evidence="2">Uncharacterized protein</fullName>
    </submittedName>
</protein>
<name>A0A4Y2K2V1_ARAVE</name>
<dbReference type="Proteomes" id="UP000499080">
    <property type="component" value="Unassembled WGS sequence"/>
</dbReference>
<evidence type="ECO:0000256" key="1">
    <source>
        <dbReference type="SAM" id="MobiDB-lite"/>
    </source>
</evidence>
<accession>A0A4Y2K2V1</accession>
<dbReference type="AlphaFoldDB" id="A0A4Y2K2V1"/>
<organism evidence="2 3">
    <name type="scientific">Araneus ventricosus</name>
    <name type="common">Orbweaver spider</name>
    <name type="synonym">Epeira ventricosa</name>
    <dbReference type="NCBI Taxonomy" id="182803"/>
    <lineage>
        <taxon>Eukaryota</taxon>
        <taxon>Metazoa</taxon>
        <taxon>Ecdysozoa</taxon>
        <taxon>Arthropoda</taxon>
        <taxon>Chelicerata</taxon>
        <taxon>Arachnida</taxon>
        <taxon>Araneae</taxon>
        <taxon>Araneomorphae</taxon>
        <taxon>Entelegynae</taxon>
        <taxon>Araneoidea</taxon>
        <taxon>Araneidae</taxon>
        <taxon>Araneus</taxon>
    </lineage>
</organism>
<evidence type="ECO:0000313" key="3">
    <source>
        <dbReference type="Proteomes" id="UP000499080"/>
    </source>
</evidence>
<gene>
    <name evidence="2" type="ORF">AVEN_13971_1</name>
</gene>
<proteinExistence type="predicted"/>
<feature type="region of interest" description="Disordered" evidence="1">
    <location>
        <begin position="88"/>
        <end position="107"/>
    </location>
</feature>
<keyword evidence="3" id="KW-1185">Reference proteome</keyword>
<reference evidence="2 3" key="1">
    <citation type="journal article" date="2019" name="Sci. Rep.">
        <title>Orb-weaving spider Araneus ventricosus genome elucidates the spidroin gene catalogue.</title>
        <authorList>
            <person name="Kono N."/>
            <person name="Nakamura H."/>
            <person name="Ohtoshi R."/>
            <person name="Moran D.A.P."/>
            <person name="Shinohara A."/>
            <person name="Yoshida Y."/>
            <person name="Fujiwara M."/>
            <person name="Mori M."/>
            <person name="Tomita M."/>
            <person name="Arakawa K."/>
        </authorList>
    </citation>
    <scope>NUCLEOTIDE SEQUENCE [LARGE SCALE GENOMIC DNA]</scope>
</reference>